<feature type="region of interest" description="Disordered" evidence="1">
    <location>
        <begin position="150"/>
        <end position="183"/>
    </location>
</feature>
<evidence type="ECO:0000313" key="2">
    <source>
        <dbReference type="EMBL" id="OYQ23891.1"/>
    </source>
</evidence>
<feature type="compositionally biased region" description="Polar residues" evidence="1">
    <location>
        <begin position="30"/>
        <end position="43"/>
    </location>
</feature>
<dbReference type="Proteomes" id="UP000216991">
    <property type="component" value="Unassembled WGS sequence"/>
</dbReference>
<sequence>MGKGSYFGGGTLIRPWDYSWFGTGRRTRSVRTNGAANNTATPQPSKAKAPGAKPPKPAKAKKKPASVTNRPLDPVQEAGLALLRTADKPKAISRLEKVMLDRLKPQSAPPSPKKQQQKAAPTPTPALDDDEPYGSVQALDRALDAALAMAGVAKQRAAWPASSKPRTPTPRETKSAQLAAEARAEAARKLAQAIRREKALARAALPVKRAAASKDHVNDDPVEQ</sequence>
<proteinExistence type="predicted"/>
<keyword evidence="3" id="KW-1185">Reference proteome</keyword>
<dbReference type="EMBL" id="NOXT01000127">
    <property type="protein sequence ID" value="OYQ23891.1"/>
    <property type="molecule type" value="Genomic_DNA"/>
</dbReference>
<name>A0A255Y419_9SPHN</name>
<comment type="caution">
    <text evidence="2">The sequence shown here is derived from an EMBL/GenBank/DDBJ whole genome shotgun (WGS) entry which is preliminary data.</text>
</comment>
<accession>A0A255Y419</accession>
<feature type="compositionally biased region" description="Basic and acidic residues" evidence="1">
    <location>
        <begin position="85"/>
        <end position="104"/>
    </location>
</feature>
<evidence type="ECO:0000313" key="3">
    <source>
        <dbReference type="Proteomes" id="UP000216991"/>
    </source>
</evidence>
<feature type="region of interest" description="Disordered" evidence="1">
    <location>
        <begin position="29"/>
        <end position="135"/>
    </location>
</feature>
<evidence type="ECO:0000256" key="1">
    <source>
        <dbReference type="SAM" id="MobiDB-lite"/>
    </source>
</evidence>
<gene>
    <name evidence="2" type="ORF">CHU93_16705</name>
</gene>
<dbReference type="AlphaFoldDB" id="A0A255Y419"/>
<dbReference type="RefSeq" id="WP_094475278.1">
    <property type="nucleotide sequence ID" value="NZ_NOXT01000127.1"/>
</dbReference>
<protein>
    <submittedName>
        <fullName evidence="2">Uncharacterized protein</fullName>
    </submittedName>
</protein>
<reference evidence="2 3" key="1">
    <citation type="submission" date="2017-07" db="EMBL/GenBank/DDBJ databases">
        <title>Sandarakinorhabdus cyanobacteriorum sp. nov., a novel bacterium isolated from cyanobacterial aggregates in a eutrophic lake.</title>
        <authorList>
            <person name="Cai H."/>
        </authorList>
    </citation>
    <scope>NUCLEOTIDE SEQUENCE [LARGE SCALE GENOMIC DNA]</scope>
    <source>
        <strain evidence="2 3">TH057</strain>
    </source>
</reference>
<organism evidence="2 3">
    <name type="scientific">Sandarakinorhabdus cyanobacteriorum</name>
    <dbReference type="NCBI Taxonomy" id="1981098"/>
    <lineage>
        <taxon>Bacteria</taxon>
        <taxon>Pseudomonadati</taxon>
        <taxon>Pseudomonadota</taxon>
        <taxon>Alphaproteobacteria</taxon>
        <taxon>Sphingomonadales</taxon>
        <taxon>Sphingosinicellaceae</taxon>
        <taxon>Sandarakinorhabdus</taxon>
    </lineage>
</organism>